<organism evidence="2 3">
    <name type="scientific">Clostridium frigoriphilum</name>
    <dbReference type="NCBI Taxonomy" id="443253"/>
    <lineage>
        <taxon>Bacteria</taxon>
        <taxon>Bacillati</taxon>
        <taxon>Bacillota</taxon>
        <taxon>Clostridia</taxon>
        <taxon>Eubacteriales</taxon>
        <taxon>Clostridiaceae</taxon>
        <taxon>Clostridium</taxon>
    </lineage>
</organism>
<sequence length="195" mass="20465">MNIPGGYGQYIRVPADWVVKLPENLSLIEIMIYGTAGFTAALSVYKLIASGITPSDGDILVTGATGGVGISAVSILAKLGYSVIATTGKPDAKDMLLGIGAKDIIFRGEIDDKSRITLLKGRWAGVIDTVGGTILASALKSTRYGGSVASPGLLTTVYPFILRGISLFGVDFVQCPMDLRLKHGICFQMNGNPII</sequence>
<dbReference type="InterPro" id="IPR051397">
    <property type="entry name" value="Zn-ADH-like_protein"/>
</dbReference>
<dbReference type="Proteomes" id="UP001498469">
    <property type="component" value="Unassembled WGS sequence"/>
</dbReference>
<accession>A0ABU7ULL9</accession>
<protein>
    <submittedName>
        <fullName evidence="2">Zinc-binding dehydrogenase</fullName>
    </submittedName>
</protein>
<dbReference type="RefSeq" id="WP_216250014.1">
    <property type="nucleotide sequence ID" value="NZ_JAZHFS010000004.1"/>
</dbReference>
<feature type="domain" description="Alcohol dehydrogenase-like C-terminal" evidence="1">
    <location>
        <begin position="67"/>
        <end position="174"/>
    </location>
</feature>
<dbReference type="EMBL" id="JAZHFS010000004">
    <property type="protein sequence ID" value="MEF2111759.1"/>
    <property type="molecule type" value="Genomic_DNA"/>
</dbReference>
<comment type="caution">
    <text evidence="2">The sequence shown here is derived from an EMBL/GenBank/DDBJ whole genome shotgun (WGS) entry which is preliminary data.</text>
</comment>
<evidence type="ECO:0000313" key="3">
    <source>
        <dbReference type="Proteomes" id="UP001498469"/>
    </source>
</evidence>
<gene>
    <name evidence="2" type="ORF">SJI18_05475</name>
</gene>
<evidence type="ECO:0000313" key="2">
    <source>
        <dbReference type="EMBL" id="MEF2111759.1"/>
    </source>
</evidence>
<reference evidence="2 3" key="1">
    <citation type="submission" date="2023-11" db="EMBL/GenBank/DDBJ databases">
        <title>Draft genome sequence of a psychrophilic Clostridium strain from permafrost water brine.</title>
        <authorList>
            <person name="Shcherbakova V.A."/>
            <person name="Trubitsyn V.E."/>
            <person name="Zakharyuk A.G."/>
        </authorList>
    </citation>
    <scope>NUCLEOTIDE SEQUENCE [LARGE SCALE GENOMIC DNA]</scope>
    <source>
        <strain evidence="2 3">14F</strain>
    </source>
</reference>
<evidence type="ECO:0000259" key="1">
    <source>
        <dbReference type="Pfam" id="PF00107"/>
    </source>
</evidence>
<name>A0ABU7ULL9_9CLOT</name>
<dbReference type="Pfam" id="PF00107">
    <property type="entry name" value="ADH_zinc_N"/>
    <property type="match status" value="1"/>
</dbReference>
<proteinExistence type="predicted"/>
<keyword evidence="3" id="KW-1185">Reference proteome</keyword>
<dbReference type="InterPro" id="IPR013149">
    <property type="entry name" value="ADH-like_C"/>
</dbReference>
<dbReference type="PANTHER" id="PTHR43677">
    <property type="entry name" value="SHORT-CHAIN DEHYDROGENASE/REDUCTASE"/>
    <property type="match status" value="1"/>
</dbReference>
<dbReference type="PANTHER" id="PTHR43677:SF1">
    <property type="entry name" value="ACRYLYL-COA REDUCTASE ACUI-RELATED"/>
    <property type="match status" value="1"/>
</dbReference>